<dbReference type="GO" id="GO:0008237">
    <property type="term" value="F:metallopeptidase activity"/>
    <property type="evidence" value="ECO:0007669"/>
    <property type="project" value="InterPro"/>
</dbReference>
<protein>
    <submittedName>
        <fullName evidence="5">DUF4157 domain-containing protein</fullName>
    </submittedName>
</protein>
<dbReference type="SUPFAM" id="SSF47874">
    <property type="entry name" value="Annexin"/>
    <property type="match status" value="2"/>
</dbReference>
<dbReference type="PANTHER" id="PTHR10502">
    <property type="entry name" value="ANNEXIN"/>
    <property type="match status" value="1"/>
</dbReference>
<dbReference type="InterPro" id="IPR037104">
    <property type="entry name" value="Annexin_sf"/>
</dbReference>
<dbReference type="Pfam" id="PF13699">
    <property type="entry name" value="eCIS_core"/>
    <property type="match status" value="1"/>
</dbReference>
<comment type="similarity">
    <text evidence="1">Belongs to the annexin family.</text>
</comment>
<keyword evidence="6" id="KW-1185">Reference proteome</keyword>
<dbReference type="InterPro" id="IPR001464">
    <property type="entry name" value="Annexin"/>
</dbReference>
<organism evidence="5 6">
    <name type="scientific">Exilibacterium tricleocarpae</name>
    <dbReference type="NCBI Taxonomy" id="2591008"/>
    <lineage>
        <taxon>Bacteria</taxon>
        <taxon>Pseudomonadati</taxon>
        <taxon>Pseudomonadota</taxon>
        <taxon>Gammaproteobacteria</taxon>
        <taxon>Cellvibrionales</taxon>
        <taxon>Cellvibrionaceae</taxon>
        <taxon>Exilibacterium</taxon>
    </lineage>
</organism>
<dbReference type="PRINTS" id="PR00196">
    <property type="entry name" value="ANNEXIN"/>
</dbReference>
<name>A0A545TZ67_9GAMM</name>
<dbReference type="GO" id="GO:0001786">
    <property type="term" value="F:phosphatidylserine binding"/>
    <property type="evidence" value="ECO:0007669"/>
    <property type="project" value="TreeGrafter"/>
</dbReference>
<feature type="compositionally biased region" description="Polar residues" evidence="3">
    <location>
        <begin position="1"/>
        <end position="16"/>
    </location>
</feature>
<dbReference type="InterPro" id="IPR025295">
    <property type="entry name" value="eCIS_core_dom"/>
</dbReference>
<evidence type="ECO:0000259" key="4">
    <source>
        <dbReference type="Pfam" id="PF13699"/>
    </source>
</evidence>
<evidence type="ECO:0000256" key="3">
    <source>
        <dbReference type="SAM" id="MobiDB-lite"/>
    </source>
</evidence>
<accession>A0A545TZ67</accession>
<dbReference type="GO" id="GO:0005509">
    <property type="term" value="F:calcium ion binding"/>
    <property type="evidence" value="ECO:0007669"/>
    <property type="project" value="InterPro"/>
</dbReference>
<dbReference type="RefSeq" id="WP_142903499.1">
    <property type="nucleotide sequence ID" value="NZ_ML660090.1"/>
</dbReference>
<dbReference type="InterPro" id="IPR018502">
    <property type="entry name" value="Annexin_repeat"/>
</dbReference>
<gene>
    <name evidence="5" type="ORF">FKG94_07000</name>
</gene>
<feature type="region of interest" description="Disordered" evidence="3">
    <location>
        <begin position="1"/>
        <end position="21"/>
    </location>
</feature>
<dbReference type="SMART" id="SM00335">
    <property type="entry name" value="ANX"/>
    <property type="match status" value="3"/>
</dbReference>
<proteinExistence type="inferred from homology"/>
<feature type="region of interest" description="Disordered" evidence="3">
    <location>
        <begin position="52"/>
        <end position="74"/>
    </location>
</feature>
<dbReference type="SUPFAM" id="SSF55486">
    <property type="entry name" value="Metalloproteases ('zincins'), catalytic domain"/>
    <property type="match status" value="1"/>
</dbReference>
<dbReference type="GO" id="GO:0005886">
    <property type="term" value="C:plasma membrane"/>
    <property type="evidence" value="ECO:0007669"/>
    <property type="project" value="TreeGrafter"/>
</dbReference>
<evidence type="ECO:0000256" key="2">
    <source>
        <dbReference type="ARBA" id="ARBA00022737"/>
    </source>
</evidence>
<dbReference type="Pfam" id="PF00191">
    <property type="entry name" value="Annexin"/>
    <property type="match status" value="4"/>
</dbReference>
<dbReference type="Gene3D" id="3.40.390.10">
    <property type="entry name" value="Collagenase (Catalytic Domain)"/>
    <property type="match status" value="1"/>
</dbReference>
<sequence length="776" mass="81997">MNIGKSRSTANQSSQPGAFPGRSVLQRKCACGNKAPGGGECGACAKKKPVIQRRESSGGETAGTEPASVTGSGRALSKNLQNLFRPSLGSLIDRVRIHDNGSSANFTASQGAVAVTSGANIYFGNDAFQTGTASGRKLLAHELAHVHQQHRDNGPPAGYRSTPGDAYEREADHFAETGRLPASGVTGTRTAAPAYQARTAIEQIASILRSAVQGLGTDEDAIFNALTGRTPAEINAIKAAYRRLSGGETLEARLRDELSGRDLSRALSLLGGETAATETARRLWDAMRGLGTDESAIYSAVAGKTAAQWNDVQTAYRSLRGNALLTDLREELNDREWQYLQTLLPGAAGGAVTGADRATVIANRLEAAMAGLGTDEDAIYAALTGRSNAELRAIETRFRLLTGFALDVRLRDELNDAEYTRAQRLLHPLLDPQRIAVRLRHAVERIGTGELEIQAVLTGRTPAELALINAAYQAMYGESLRDRLNAELSGAERSATETLRQQGVLPLEDEIKLSIEGAGTDEERLFAALTEIQNDPNPGLRLQTVIDAYAAKGYGVMLEDIRRDLTGSEYAQALGSLLGHIPTAGCSNQQRDTGRAAIAGAASLAQKAIALLNADIGRGALSSRVRSALRANFNPGNTPGAVNVGLATQVRDVFVPARVDLYRTASIACTTPVPFPAACAGPDPCAAVPNCTTFTSAWTCGAAGPGAVVRLCAAFFQCDSDKSGTMLHEFIHHFGVSDKFYRHQSGFSTLVPAGNGSATDSLDNADSFSEFAKAVS</sequence>
<reference evidence="5 6" key="1">
    <citation type="submission" date="2019-06" db="EMBL/GenBank/DDBJ databases">
        <title>Whole genome sequence for Cellvibrionaceae sp. R142.</title>
        <authorList>
            <person name="Wang G."/>
        </authorList>
    </citation>
    <scope>NUCLEOTIDE SEQUENCE [LARGE SCALE GENOMIC DNA]</scope>
    <source>
        <strain evidence="5 6">R142</strain>
    </source>
</reference>
<evidence type="ECO:0000256" key="1">
    <source>
        <dbReference type="ARBA" id="ARBA00007831"/>
    </source>
</evidence>
<dbReference type="GO" id="GO:0005544">
    <property type="term" value="F:calcium-dependent phospholipid binding"/>
    <property type="evidence" value="ECO:0007669"/>
    <property type="project" value="InterPro"/>
</dbReference>
<dbReference type="GO" id="GO:0005737">
    <property type="term" value="C:cytoplasm"/>
    <property type="evidence" value="ECO:0007669"/>
    <property type="project" value="TreeGrafter"/>
</dbReference>
<dbReference type="AlphaFoldDB" id="A0A545TZ67"/>
<dbReference type="InterPro" id="IPR024079">
    <property type="entry name" value="MetalloPept_cat_dom_sf"/>
</dbReference>
<dbReference type="PANTHER" id="PTHR10502:SF102">
    <property type="entry name" value="ANNEXIN B11"/>
    <property type="match status" value="1"/>
</dbReference>
<dbReference type="OrthoDB" id="292792at2"/>
<evidence type="ECO:0000313" key="5">
    <source>
        <dbReference type="EMBL" id="TQV82483.1"/>
    </source>
</evidence>
<keyword evidence="2" id="KW-0677">Repeat</keyword>
<evidence type="ECO:0000313" key="6">
    <source>
        <dbReference type="Proteomes" id="UP000319732"/>
    </source>
</evidence>
<dbReference type="PROSITE" id="PS51897">
    <property type="entry name" value="ANNEXIN_2"/>
    <property type="match status" value="2"/>
</dbReference>
<dbReference type="Gene3D" id="1.10.220.10">
    <property type="entry name" value="Annexin"/>
    <property type="match status" value="4"/>
</dbReference>
<dbReference type="Proteomes" id="UP000319732">
    <property type="component" value="Unassembled WGS sequence"/>
</dbReference>
<comment type="caution">
    <text evidence="5">The sequence shown here is derived from an EMBL/GenBank/DDBJ whole genome shotgun (WGS) entry which is preliminary data.</text>
</comment>
<dbReference type="EMBL" id="VHSG01000007">
    <property type="protein sequence ID" value="TQV82483.1"/>
    <property type="molecule type" value="Genomic_DNA"/>
</dbReference>
<feature type="domain" description="eCIS core" evidence="4">
    <location>
        <begin position="76"/>
        <end position="151"/>
    </location>
</feature>